<keyword evidence="2" id="KW-1185">Reference proteome</keyword>
<reference evidence="1" key="1">
    <citation type="submission" date="2022-11" db="EMBL/GenBank/DDBJ databases">
        <title>beta-Carotene-producing bacterium, Jeongeuplla avenae sp. nov., alleviates the salt stress of Arabidopsis seedlings.</title>
        <authorList>
            <person name="Jiang L."/>
            <person name="Lee J."/>
        </authorList>
    </citation>
    <scope>NUCLEOTIDE SEQUENCE</scope>
    <source>
        <strain evidence="1">DY_R2A_6</strain>
    </source>
</reference>
<dbReference type="EMBL" id="CP113520">
    <property type="protein sequence ID" value="WAJ28658.1"/>
    <property type="molecule type" value="Genomic_DNA"/>
</dbReference>
<name>A0ACD4NPA3_9HYPH</name>
<evidence type="ECO:0000313" key="1">
    <source>
        <dbReference type="EMBL" id="WAJ28658.1"/>
    </source>
</evidence>
<sequence length="235" mass="25817">MSFGTIFFIVLAVIVLFQLRSVLGRRTGHERPPFDPFSRPDKAAAPASEQNGNVVTLPGRRTEARPEEAPATYASIDAVAAPGTALNADLRRIRDADPGFDAKEFLGGVKIAYEMIVTGFADGDRKLLKNLLSSEVYQGFDSAIAERENRGERMQSSFVGIDDATIVAAEMKEREALVTVRIVSQLISAVLKSNGEVVDGDPETVVEVRDVWTFARDTRSRDPNWKLVETESEDD</sequence>
<dbReference type="Proteomes" id="UP001163223">
    <property type="component" value="Chromosome"/>
</dbReference>
<evidence type="ECO:0000313" key="2">
    <source>
        <dbReference type="Proteomes" id="UP001163223"/>
    </source>
</evidence>
<proteinExistence type="predicted"/>
<gene>
    <name evidence="1" type="ORF">OXU80_28330</name>
</gene>
<accession>A0ACD4NPA3</accession>
<organism evidence="1 2">
    <name type="scientific">Antarcticirhabdus aurantiaca</name>
    <dbReference type="NCBI Taxonomy" id="2606717"/>
    <lineage>
        <taxon>Bacteria</taxon>
        <taxon>Pseudomonadati</taxon>
        <taxon>Pseudomonadota</taxon>
        <taxon>Alphaproteobacteria</taxon>
        <taxon>Hyphomicrobiales</taxon>
        <taxon>Aurantimonadaceae</taxon>
        <taxon>Antarcticirhabdus</taxon>
    </lineage>
</organism>
<protein>
    <submittedName>
        <fullName evidence="1">Tim44/TimA family putative adaptor protein</fullName>
    </submittedName>
</protein>